<gene>
    <name evidence="1" type="ORF">ANI02nite_04060</name>
</gene>
<accession>A0A511X6F8</accession>
<name>A0A511X6F8_9PROT</name>
<dbReference type="Proteomes" id="UP000321635">
    <property type="component" value="Unassembled WGS sequence"/>
</dbReference>
<dbReference type="EMBL" id="BJYF01000001">
    <property type="protein sequence ID" value="GEN58522.1"/>
    <property type="molecule type" value="Genomic_DNA"/>
</dbReference>
<reference evidence="1 2" key="1">
    <citation type="submission" date="2019-07" db="EMBL/GenBank/DDBJ databases">
        <title>Whole genome shotgun sequence of Acetobacter nitrogenifigens NBRC 105050.</title>
        <authorList>
            <person name="Hosoyama A."/>
            <person name="Uohara A."/>
            <person name="Ohji S."/>
            <person name="Ichikawa N."/>
        </authorList>
    </citation>
    <scope>NUCLEOTIDE SEQUENCE [LARGE SCALE GENOMIC DNA]</scope>
    <source>
        <strain evidence="1 2">NBRC 105050</strain>
    </source>
</reference>
<dbReference type="AlphaFoldDB" id="A0A511X6F8"/>
<keyword evidence="2" id="KW-1185">Reference proteome</keyword>
<proteinExistence type="predicted"/>
<evidence type="ECO:0000313" key="1">
    <source>
        <dbReference type="EMBL" id="GEN58522.1"/>
    </source>
</evidence>
<organism evidence="1 2">
    <name type="scientific">Acetobacter nitrogenifigens DSM 23921 = NBRC 105050</name>
    <dbReference type="NCBI Taxonomy" id="1120919"/>
    <lineage>
        <taxon>Bacteria</taxon>
        <taxon>Pseudomonadati</taxon>
        <taxon>Pseudomonadota</taxon>
        <taxon>Alphaproteobacteria</taxon>
        <taxon>Acetobacterales</taxon>
        <taxon>Acetobacteraceae</taxon>
        <taxon>Acetobacter</taxon>
    </lineage>
</organism>
<evidence type="ECO:0000313" key="2">
    <source>
        <dbReference type="Proteomes" id="UP000321635"/>
    </source>
</evidence>
<sequence length="84" mass="9264">MIAFAVHPARETRGRAGVFCPKGGAAMGAIRMHVEVLSKVNRAITARKMRRRRKPLAARSVNPENARLMAARTPSAIQRAVRFV</sequence>
<protein>
    <submittedName>
        <fullName evidence="1">Uncharacterized protein</fullName>
    </submittedName>
</protein>
<comment type="caution">
    <text evidence="1">The sequence shown here is derived from an EMBL/GenBank/DDBJ whole genome shotgun (WGS) entry which is preliminary data.</text>
</comment>